<evidence type="ECO:0000313" key="3">
    <source>
        <dbReference type="Proteomes" id="UP000295707"/>
    </source>
</evidence>
<keyword evidence="1" id="KW-0812">Transmembrane</keyword>
<proteinExistence type="predicted"/>
<gene>
    <name evidence="2" type="ORF">DFR30_0909</name>
</gene>
<name>A0A4R1HAQ4_9GAMM</name>
<sequence length="176" mass="19319">MNHPESECVNIALRYPEAVRRLRILLAISAVSLFAGLVTPIITLKKFVLVENTFSVLGGVLELLKEGQVFLFVIIAGFSVVLPILKIGVLYRLLGKRAMPANNLDRALRLMHLYGKWSMLDVFVVAVLVVAVKLGVIVSVEMRFGLYAFALSVLLTMYITARVVTLTDSSCATGHS</sequence>
<reference evidence="2 3" key="1">
    <citation type="submission" date="2019-03" db="EMBL/GenBank/DDBJ databases">
        <title>Genomic Encyclopedia of Type Strains, Phase IV (KMG-IV): sequencing the most valuable type-strain genomes for metagenomic binning, comparative biology and taxonomic classification.</title>
        <authorList>
            <person name="Goeker M."/>
        </authorList>
    </citation>
    <scope>NUCLEOTIDE SEQUENCE [LARGE SCALE GENOMIC DNA]</scope>
    <source>
        <strain evidence="2 3">DSM 19610</strain>
    </source>
</reference>
<accession>A0A4R1HAQ4</accession>
<evidence type="ECO:0000256" key="1">
    <source>
        <dbReference type="SAM" id="Phobius"/>
    </source>
</evidence>
<dbReference type="AlphaFoldDB" id="A0A4R1HAQ4"/>
<feature type="transmembrane region" description="Helical" evidence="1">
    <location>
        <begin position="24"/>
        <end position="49"/>
    </location>
</feature>
<dbReference type="RefSeq" id="WP_132971531.1">
    <property type="nucleotide sequence ID" value="NZ_SMFX01000001.1"/>
</dbReference>
<evidence type="ECO:0000313" key="2">
    <source>
        <dbReference type="EMBL" id="TCK17671.1"/>
    </source>
</evidence>
<keyword evidence="1" id="KW-1133">Transmembrane helix</keyword>
<dbReference type="EMBL" id="SMFX01000001">
    <property type="protein sequence ID" value="TCK17671.1"/>
    <property type="molecule type" value="Genomic_DNA"/>
</dbReference>
<protein>
    <submittedName>
        <fullName evidence="2">Paraquat-inducible protein A</fullName>
    </submittedName>
</protein>
<feature type="transmembrane region" description="Helical" evidence="1">
    <location>
        <begin position="69"/>
        <end position="94"/>
    </location>
</feature>
<dbReference type="InterPro" id="IPR007498">
    <property type="entry name" value="PqiA-like"/>
</dbReference>
<feature type="transmembrane region" description="Helical" evidence="1">
    <location>
        <begin position="144"/>
        <end position="161"/>
    </location>
</feature>
<keyword evidence="1" id="KW-0472">Membrane</keyword>
<dbReference type="OrthoDB" id="9800207at2"/>
<organism evidence="2 3">
    <name type="scientific">Thiogranum longum</name>
    <dbReference type="NCBI Taxonomy" id="1537524"/>
    <lineage>
        <taxon>Bacteria</taxon>
        <taxon>Pseudomonadati</taxon>
        <taxon>Pseudomonadota</taxon>
        <taxon>Gammaproteobacteria</taxon>
        <taxon>Chromatiales</taxon>
        <taxon>Ectothiorhodospiraceae</taxon>
        <taxon>Thiogranum</taxon>
    </lineage>
</organism>
<comment type="caution">
    <text evidence="2">The sequence shown here is derived from an EMBL/GenBank/DDBJ whole genome shotgun (WGS) entry which is preliminary data.</text>
</comment>
<feature type="transmembrane region" description="Helical" evidence="1">
    <location>
        <begin position="114"/>
        <end position="138"/>
    </location>
</feature>
<keyword evidence="3" id="KW-1185">Reference proteome</keyword>
<dbReference type="Proteomes" id="UP000295707">
    <property type="component" value="Unassembled WGS sequence"/>
</dbReference>
<dbReference type="Pfam" id="PF04403">
    <property type="entry name" value="PqiA"/>
    <property type="match status" value="1"/>
</dbReference>